<sequence length="805" mass="91788">MKTSALSEFDLYLFHQGTNYHAQEMLGAHFVEQDGKKGVRFTVWAPNAKAVSVVGEFNDWNVFIHPMNRIDDGEIWEVFVEGIGEGEIYKYAIEPQWGGPRIMKADPYGFYAEKKPLTASRTYDMNHYEWKDEAWQKRKEQESSYERPMLTYEVHAGSWRRTLEGDYLSYRELADQLISYVKDMNYTHIEFMPLCEHPYDGSWGYQATGYFAVTSRYGTPDDFRYLVDTAHQNGIGIIMDWVPGHFCKDEQGLRHFDGKNLYESDNETRAENWEWGTTNFDYGRTEVQSFLISNALFWFEEFHIDGLRIDAVANMLYLNYGRKDGEWQPNKYGDTGNLEAMDFLKKLNETIFKYHPHALMIAEESTSWPLISKPVYMGGMGFNYKWNMGWMNDMLSYVSLDPIYRKWNQDKITFSLMYAFSENFVLPLSHDEVVHGKCSLISKMPGDYWQKFAGLRGFFGYWMAHPGKKLLFMGGEFGHFIEWNFDDSMDWHLVEQYPMHTKMLAYSKALNKFYVDNKALWQVDFDWNGFQWIDCNDSENSIIALVRRAEDRNDFIVCVHNFTPEVRHGYRIGVPTKGTYVEVFNSDEEQYGGSGVLNTGDIVSEDYAFHGREQSVVITVPPLATTFYRLKRQSGAGTPVSEVSETVDAVAKKKAVTSKTSAAAAKKADAAPKKAAPKKRTATKTSAEKDDVKLAAKKTSRTSTAAKKETEEKPAKKTTAKKTTKTTAKESAAAEKPVKKAAPKKSTKAKAAAEASAEEKTAKTAAKSTAKTTKSTAMTATKKKPMRKASSEVEEKPKKTRAAKS</sequence>
<keyword evidence="14" id="KW-1185">Reference proteome</keyword>
<dbReference type="Pfam" id="PF00128">
    <property type="entry name" value="Alpha-amylase"/>
    <property type="match status" value="1"/>
</dbReference>
<comment type="pathway">
    <text evidence="3 10">Glycan biosynthesis; glycogen biosynthesis.</text>
</comment>
<comment type="similarity">
    <text evidence="4 10">Belongs to the glycosyl hydrolase 13 family. GlgB subfamily.</text>
</comment>
<dbReference type="SUPFAM" id="SSF51445">
    <property type="entry name" value="(Trans)glycosidases"/>
    <property type="match status" value="1"/>
</dbReference>
<dbReference type="SMART" id="SM00642">
    <property type="entry name" value="Aamy"/>
    <property type="match status" value="1"/>
</dbReference>
<comment type="subunit">
    <text evidence="10">Monomer.</text>
</comment>
<dbReference type="CDD" id="cd02855">
    <property type="entry name" value="E_set_GBE_prok_N"/>
    <property type="match status" value="1"/>
</dbReference>
<dbReference type="InterPro" id="IPR014756">
    <property type="entry name" value="Ig_E-set"/>
</dbReference>
<keyword evidence="5 10" id="KW-0321">Glycogen metabolism</keyword>
<name>A0A7G7VH70_9FIRM</name>
<evidence type="ECO:0000256" key="4">
    <source>
        <dbReference type="ARBA" id="ARBA00009000"/>
    </source>
</evidence>
<dbReference type="InterPro" id="IPR004193">
    <property type="entry name" value="Glyco_hydro_13_N"/>
</dbReference>
<dbReference type="NCBIfam" id="TIGR01515">
    <property type="entry name" value="branching_enzym"/>
    <property type="match status" value="1"/>
</dbReference>
<dbReference type="Gene3D" id="2.60.40.10">
    <property type="entry name" value="Immunoglobulins"/>
    <property type="match status" value="1"/>
</dbReference>
<gene>
    <name evidence="10 13" type="primary">glgB</name>
    <name evidence="13" type="ORF">H1B31_05965</name>
</gene>
<dbReference type="SUPFAM" id="SSF81296">
    <property type="entry name" value="E set domains"/>
    <property type="match status" value="1"/>
</dbReference>
<evidence type="ECO:0000256" key="9">
    <source>
        <dbReference type="ARBA" id="ARBA00023277"/>
    </source>
</evidence>
<feature type="region of interest" description="Disordered" evidence="11">
    <location>
        <begin position="654"/>
        <end position="805"/>
    </location>
</feature>
<dbReference type="Gene3D" id="2.60.40.1180">
    <property type="entry name" value="Golgi alpha-mannosidase II"/>
    <property type="match status" value="1"/>
</dbReference>
<evidence type="ECO:0000259" key="12">
    <source>
        <dbReference type="SMART" id="SM00642"/>
    </source>
</evidence>
<dbReference type="GO" id="GO:0043169">
    <property type="term" value="F:cation binding"/>
    <property type="evidence" value="ECO:0007669"/>
    <property type="project" value="InterPro"/>
</dbReference>
<dbReference type="AlphaFoldDB" id="A0A7G7VH70"/>
<evidence type="ECO:0000256" key="1">
    <source>
        <dbReference type="ARBA" id="ARBA00000826"/>
    </source>
</evidence>
<keyword evidence="7 10" id="KW-0808">Transferase</keyword>
<keyword evidence="9 10" id="KW-0119">Carbohydrate metabolism</keyword>
<dbReference type="FunFam" id="3.20.20.80:FF:000003">
    <property type="entry name" value="1,4-alpha-glucan branching enzyme GlgB"/>
    <property type="match status" value="1"/>
</dbReference>
<feature type="compositionally biased region" description="Basic and acidic residues" evidence="11">
    <location>
        <begin position="706"/>
        <end position="715"/>
    </location>
</feature>
<evidence type="ECO:0000313" key="14">
    <source>
        <dbReference type="Proteomes" id="UP000515480"/>
    </source>
</evidence>
<evidence type="ECO:0000256" key="6">
    <source>
        <dbReference type="ARBA" id="ARBA00022676"/>
    </source>
</evidence>
<evidence type="ECO:0000256" key="7">
    <source>
        <dbReference type="ARBA" id="ARBA00022679"/>
    </source>
</evidence>
<dbReference type="Pfam" id="PF02922">
    <property type="entry name" value="CBM_48"/>
    <property type="match status" value="1"/>
</dbReference>
<feature type="compositionally biased region" description="Basic residues" evidence="11">
    <location>
        <begin position="739"/>
        <end position="748"/>
    </location>
</feature>
<comment type="catalytic activity">
    <reaction evidence="1 10">
        <text>Transfers a segment of a (1-&gt;4)-alpha-D-glucan chain to a primary hydroxy group in a similar glucan chain.</text>
        <dbReference type="EC" id="2.4.1.18"/>
    </reaction>
</comment>
<dbReference type="UniPathway" id="UPA00164"/>
<proteinExistence type="inferred from homology"/>
<feature type="active site" description="Proton donor" evidence="10">
    <location>
        <position position="363"/>
    </location>
</feature>
<dbReference type="Pfam" id="PF02806">
    <property type="entry name" value="Alpha-amylase_C"/>
    <property type="match status" value="1"/>
</dbReference>
<dbReference type="GO" id="GO:0003844">
    <property type="term" value="F:1,4-alpha-glucan branching enzyme activity"/>
    <property type="evidence" value="ECO:0007669"/>
    <property type="project" value="UniProtKB-UniRule"/>
</dbReference>
<dbReference type="NCBIfam" id="NF008967">
    <property type="entry name" value="PRK12313.1"/>
    <property type="match status" value="1"/>
</dbReference>
<evidence type="ECO:0000256" key="10">
    <source>
        <dbReference type="HAMAP-Rule" id="MF_00685"/>
    </source>
</evidence>
<dbReference type="RefSeq" id="WP_185979673.1">
    <property type="nucleotide sequence ID" value="NZ_CP060204.1"/>
</dbReference>
<evidence type="ECO:0000256" key="5">
    <source>
        <dbReference type="ARBA" id="ARBA00022600"/>
    </source>
</evidence>
<evidence type="ECO:0000256" key="8">
    <source>
        <dbReference type="ARBA" id="ARBA00023056"/>
    </source>
</evidence>
<evidence type="ECO:0000256" key="3">
    <source>
        <dbReference type="ARBA" id="ARBA00004964"/>
    </source>
</evidence>
<dbReference type="SUPFAM" id="SSF51011">
    <property type="entry name" value="Glycosyl hydrolase domain"/>
    <property type="match status" value="1"/>
</dbReference>
<keyword evidence="8 10" id="KW-0320">Glycogen biosynthesis</keyword>
<dbReference type="InterPro" id="IPR017853">
    <property type="entry name" value="GH"/>
</dbReference>
<dbReference type="InterPro" id="IPR044143">
    <property type="entry name" value="GlgB_N_E_set_prok"/>
</dbReference>
<feature type="active site" description="Nucleophile" evidence="10">
    <location>
        <position position="310"/>
    </location>
</feature>
<dbReference type="Proteomes" id="UP000515480">
    <property type="component" value="Chromosome"/>
</dbReference>
<dbReference type="GO" id="GO:0004553">
    <property type="term" value="F:hydrolase activity, hydrolyzing O-glycosyl compounds"/>
    <property type="evidence" value="ECO:0007669"/>
    <property type="project" value="InterPro"/>
</dbReference>
<dbReference type="FunFam" id="2.60.40.10:FF:000169">
    <property type="entry name" value="1,4-alpha-glucan branching enzyme GlgB"/>
    <property type="match status" value="1"/>
</dbReference>
<organism evidence="13 14">
    <name type="scientific">Selenomonas timonae</name>
    <dbReference type="NCBI Taxonomy" id="2754044"/>
    <lineage>
        <taxon>Bacteria</taxon>
        <taxon>Bacillati</taxon>
        <taxon>Bacillota</taxon>
        <taxon>Negativicutes</taxon>
        <taxon>Selenomonadales</taxon>
        <taxon>Selenomonadaceae</taxon>
        <taxon>Selenomonas</taxon>
    </lineage>
</organism>
<dbReference type="EMBL" id="CP060204">
    <property type="protein sequence ID" value="QNH53463.1"/>
    <property type="molecule type" value="Genomic_DNA"/>
</dbReference>
<dbReference type="InterPro" id="IPR013783">
    <property type="entry name" value="Ig-like_fold"/>
</dbReference>
<dbReference type="InterPro" id="IPR006048">
    <property type="entry name" value="A-amylase/branching_C"/>
</dbReference>
<dbReference type="NCBIfam" id="NF003811">
    <property type="entry name" value="PRK05402.1"/>
    <property type="match status" value="1"/>
</dbReference>
<evidence type="ECO:0000256" key="11">
    <source>
        <dbReference type="SAM" id="MobiDB-lite"/>
    </source>
</evidence>
<dbReference type="CDD" id="cd11322">
    <property type="entry name" value="AmyAc_Glg_BE"/>
    <property type="match status" value="1"/>
</dbReference>
<feature type="compositionally biased region" description="Low complexity" evidence="11">
    <location>
        <begin position="763"/>
        <end position="780"/>
    </location>
</feature>
<comment type="function">
    <text evidence="2 10">Catalyzes the formation of the alpha-1,6-glucosidic linkages in glycogen by scission of a 1,4-alpha-linked oligosaccharide from growing alpha-1,4-glucan chains and the subsequent attachment of the oligosaccharide to the alpha-1,6 position.</text>
</comment>
<dbReference type="EC" id="2.4.1.18" evidence="10"/>
<dbReference type="GO" id="GO:0005978">
    <property type="term" value="P:glycogen biosynthetic process"/>
    <property type="evidence" value="ECO:0007669"/>
    <property type="project" value="UniProtKB-UniRule"/>
</dbReference>
<evidence type="ECO:0000313" key="13">
    <source>
        <dbReference type="EMBL" id="QNH53463.1"/>
    </source>
</evidence>
<feature type="domain" description="Glycosyl hydrolase family 13 catalytic" evidence="12">
    <location>
        <begin position="153"/>
        <end position="508"/>
    </location>
</feature>
<keyword evidence="6 10" id="KW-0328">Glycosyltransferase</keyword>
<dbReference type="InterPro" id="IPR006047">
    <property type="entry name" value="GH13_cat_dom"/>
</dbReference>
<accession>A0A7G7VH70</accession>
<dbReference type="PANTHER" id="PTHR43651:SF3">
    <property type="entry name" value="1,4-ALPHA-GLUCAN-BRANCHING ENZYME"/>
    <property type="match status" value="1"/>
</dbReference>
<dbReference type="PANTHER" id="PTHR43651">
    <property type="entry name" value="1,4-ALPHA-GLUCAN-BRANCHING ENZYME"/>
    <property type="match status" value="1"/>
</dbReference>
<dbReference type="GO" id="GO:0005829">
    <property type="term" value="C:cytosol"/>
    <property type="evidence" value="ECO:0007669"/>
    <property type="project" value="TreeGrafter"/>
</dbReference>
<dbReference type="HAMAP" id="MF_00685">
    <property type="entry name" value="GlgB"/>
    <property type="match status" value="1"/>
</dbReference>
<dbReference type="Gene3D" id="3.20.20.80">
    <property type="entry name" value="Glycosidases"/>
    <property type="match status" value="1"/>
</dbReference>
<reference evidence="13 14" key="1">
    <citation type="submission" date="2020-07" db="EMBL/GenBank/DDBJ databases">
        <title>Complete genome and description of Selenomonas timonensis sp. nov., a new bacterium isolated from a gingivitis subject.</title>
        <authorList>
            <person name="Antezack A."/>
        </authorList>
    </citation>
    <scope>NUCLEOTIDE SEQUENCE [LARGE SCALE GENOMIC DNA]</scope>
    <source>
        <strain evidence="13 14">Marseille-Q3039</strain>
    </source>
</reference>
<dbReference type="FunFam" id="2.60.40.1180:FF:000002">
    <property type="entry name" value="1,4-alpha-glucan branching enzyme GlgB"/>
    <property type="match status" value="1"/>
</dbReference>
<dbReference type="InterPro" id="IPR013780">
    <property type="entry name" value="Glyco_hydro_b"/>
</dbReference>
<dbReference type="KEGG" id="stim:H1B31_05965"/>
<dbReference type="InterPro" id="IPR006407">
    <property type="entry name" value="GlgB"/>
</dbReference>
<protein>
    <recommendedName>
        <fullName evidence="10">1,4-alpha-glucan branching enzyme GlgB</fullName>
        <ecNumber evidence="10">2.4.1.18</ecNumber>
    </recommendedName>
    <alternativeName>
        <fullName evidence="10">1,4-alpha-D-glucan:1,4-alpha-D-glucan 6-glucosyl-transferase</fullName>
    </alternativeName>
    <alternativeName>
        <fullName evidence="10">Alpha-(1-&gt;4)-glucan branching enzyme</fullName>
    </alternativeName>
    <alternativeName>
        <fullName evidence="10">Glycogen branching enzyme</fullName>
        <shortName evidence="10">BE</shortName>
    </alternativeName>
</protein>
<evidence type="ECO:0000256" key="2">
    <source>
        <dbReference type="ARBA" id="ARBA00002953"/>
    </source>
</evidence>